<dbReference type="InterPro" id="IPR029058">
    <property type="entry name" value="AB_hydrolase_fold"/>
</dbReference>
<name>A0AA52EH65_9PROT</name>
<feature type="transmembrane region" description="Helical" evidence="1">
    <location>
        <begin position="119"/>
        <end position="145"/>
    </location>
</feature>
<evidence type="ECO:0000313" key="2">
    <source>
        <dbReference type="EMBL" id="WND01991.1"/>
    </source>
</evidence>
<dbReference type="RefSeq" id="WP_310797826.1">
    <property type="nucleotide sequence ID" value="NZ_CP123872.1"/>
</dbReference>
<dbReference type="Proteomes" id="UP001268683">
    <property type="component" value="Chromosome"/>
</dbReference>
<accession>A0AA52EH65</accession>
<keyword evidence="1" id="KW-0812">Transmembrane</keyword>
<reference evidence="2" key="1">
    <citation type="submission" date="2023-04" db="EMBL/GenBank/DDBJ databases">
        <title>Complete genome sequence of Temperatibacter marinus.</title>
        <authorList>
            <person name="Rong J.-C."/>
            <person name="Yi M.-L."/>
            <person name="Zhao Q."/>
        </authorList>
    </citation>
    <scope>NUCLEOTIDE SEQUENCE</scope>
    <source>
        <strain evidence="2">NBRC 110045</strain>
    </source>
</reference>
<dbReference type="AlphaFoldDB" id="A0AA52EH65"/>
<keyword evidence="3" id="KW-1185">Reference proteome</keyword>
<gene>
    <name evidence="2" type="ORF">QGN29_10575</name>
</gene>
<feature type="transmembrane region" description="Helical" evidence="1">
    <location>
        <begin position="157"/>
        <end position="176"/>
    </location>
</feature>
<evidence type="ECO:0008006" key="4">
    <source>
        <dbReference type="Google" id="ProtNLM"/>
    </source>
</evidence>
<feature type="transmembrane region" description="Helical" evidence="1">
    <location>
        <begin position="90"/>
        <end position="107"/>
    </location>
</feature>
<keyword evidence="1" id="KW-0472">Membrane</keyword>
<dbReference type="EMBL" id="CP123872">
    <property type="protein sequence ID" value="WND01991.1"/>
    <property type="molecule type" value="Genomic_DNA"/>
</dbReference>
<keyword evidence="1" id="KW-1133">Transmembrane helix</keyword>
<proteinExistence type="predicted"/>
<dbReference type="Gene3D" id="3.40.50.1820">
    <property type="entry name" value="alpha/beta hydrolase"/>
    <property type="match status" value="1"/>
</dbReference>
<evidence type="ECO:0000256" key="1">
    <source>
        <dbReference type="SAM" id="Phobius"/>
    </source>
</evidence>
<protein>
    <recommendedName>
        <fullName evidence="4">Alpha/beta hydrolase</fullName>
    </recommendedName>
</protein>
<organism evidence="2 3">
    <name type="scientific">Temperatibacter marinus</name>
    <dbReference type="NCBI Taxonomy" id="1456591"/>
    <lineage>
        <taxon>Bacteria</taxon>
        <taxon>Pseudomonadati</taxon>
        <taxon>Pseudomonadota</taxon>
        <taxon>Alphaproteobacteria</taxon>
        <taxon>Kordiimonadales</taxon>
        <taxon>Temperatibacteraceae</taxon>
        <taxon>Temperatibacter</taxon>
    </lineage>
</organism>
<dbReference type="KEGG" id="tmk:QGN29_10575"/>
<sequence length="399" mass="46714">MTTEKPYKRIVYFLGGLLPYGPRYYLPFLKRGARQHSKLYDRSISFEKNGEWQGSPETLLRTTEEGCRNVETRYRFLAWDDLVKGRLDRSFIVATLHSYLLFIRLIFSGDIFKIYRYYWGFGNGIMVLAVMQLLIQFGGLGVGLLAFNYSSIDVSPVIAWSLSFLFGFFALVFVQWRGDPFRFQMSNELLRMRWDYAHGQFDDVKPRLERFRLNLKESLQQEDCDEFILVGHSYGSLIAVDMMADLLRDVPEEKSKAKKLGLVTLGSIHHFLAVLPSAVKYRKSLEEVGSSNRLYWFEPFIPQDGMNFPKCNPIHDFTSVQPISGPHQKSVKYKELVRRETYAKKKRDFWSMHFQYLKEGDYQGDYSYFRIICSDQPLSENYGLREKSKKGFVRPQELG</sequence>
<dbReference type="SUPFAM" id="SSF53474">
    <property type="entry name" value="alpha/beta-Hydrolases"/>
    <property type="match status" value="1"/>
</dbReference>
<evidence type="ECO:0000313" key="3">
    <source>
        <dbReference type="Proteomes" id="UP001268683"/>
    </source>
</evidence>